<name>A0ABR2YN18_9CHLO</name>
<evidence type="ECO:0000256" key="4">
    <source>
        <dbReference type="ARBA" id="ARBA00022695"/>
    </source>
</evidence>
<dbReference type="InterPro" id="IPR014729">
    <property type="entry name" value="Rossmann-like_a/b/a_fold"/>
</dbReference>
<evidence type="ECO:0000256" key="9">
    <source>
        <dbReference type="ARBA" id="ARBA00041598"/>
    </source>
</evidence>
<evidence type="ECO:0000313" key="13">
    <source>
        <dbReference type="Proteomes" id="UP001491310"/>
    </source>
</evidence>
<dbReference type="InterPro" id="IPR025980">
    <property type="entry name" value="ATP-Sase_PUA-like_dom"/>
</dbReference>
<keyword evidence="6" id="KW-0067">ATP-binding</keyword>
<gene>
    <name evidence="12" type="ORF">WJX75_007848</name>
</gene>
<protein>
    <recommendedName>
        <fullName evidence="2">sulfate adenylyltransferase</fullName>
        <ecNumber evidence="2">2.7.7.4</ecNumber>
    </recommendedName>
    <alternativeName>
        <fullName evidence="9">ATP-sulfurylase</fullName>
    </alternativeName>
    <alternativeName>
        <fullName evidence="7">Sulfate adenylate transferase</fullName>
    </alternativeName>
</protein>
<sequence>MAALSTVTGGVAATEQKLQVPHGGKLVNLMLAESAKEQAVSSCTKELELSDRNACDVELLCVGAFSPLEGFMSEQQYLSVVQNMRLPNDILFGLPVVLDTNSEDYQLGDRVLLKYQGQDLAVFTVESKWVPNKPLEAKNCYGTTSIEHPAVQMISMERGKYYMGGKVEGLELPKRVFPCATPAEVRATLPEGRDVLAFQCRNPIHRAHYELFIRALDAPNVGPDSVCLVHPTCGPTQDDDIPGIVRYHTYEVLKNEVNNPRLRWAYLPYSMHMAGPREAIQHMIIRKNYGCTHFIIGRDMAGCKSSLTGEDFYGPYDAQDTAKANAKELGVDTVPSLNITYTEEKGYVTADVADAEGLHQLKLSGTKFRKMLRAGEDIPEWFAFKSVVDVLRNETSN</sequence>
<evidence type="ECO:0000259" key="11">
    <source>
        <dbReference type="Pfam" id="PF14306"/>
    </source>
</evidence>
<dbReference type="NCBIfam" id="TIGR00339">
    <property type="entry name" value="sopT"/>
    <property type="match status" value="1"/>
</dbReference>
<proteinExistence type="inferred from homology"/>
<dbReference type="Pfam" id="PF01747">
    <property type="entry name" value="ATP-sulfurylase"/>
    <property type="match status" value="1"/>
</dbReference>
<keyword evidence="5" id="KW-0547">Nucleotide-binding</keyword>
<dbReference type="SUPFAM" id="SSF88697">
    <property type="entry name" value="PUA domain-like"/>
    <property type="match status" value="1"/>
</dbReference>
<evidence type="ECO:0000259" key="10">
    <source>
        <dbReference type="Pfam" id="PF01747"/>
    </source>
</evidence>
<dbReference type="CDD" id="cd00517">
    <property type="entry name" value="ATPS"/>
    <property type="match status" value="1"/>
</dbReference>
<comment type="similarity">
    <text evidence="8">Belongs to the sulfate adenylyltransferase family.</text>
</comment>
<reference evidence="12 13" key="1">
    <citation type="journal article" date="2024" name="Nat. Commun.">
        <title>Phylogenomics reveals the evolutionary origins of lichenization in chlorophyte algae.</title>
        <authorList>
            <person name="Puginier C."/>
            <person name="Libourel C."/>
            <person name="Otte J."/>
            <person name="Skaloud P."/>
            <person name="Haon M."/>
            <person name="Grisel S."/>
            <person name="Petersen M."/>
            <person name="Berrin J.G."/>
            <person name="Delaux P.M."/>
            <person name="Dal Grande F."/>
            <person name="Keller J."/>
        </authorList>
    </citation>
    <scope>NUCLEOTIDE SEQUENCE [LARGE SCALE GENOMIC DNA]</scope>
    <source>
        <strain evidence="12 13">SAG 216-7</strain>
    </source>
</reference>
<dbReference type="Pfam" id="PF14306">
    <property type="entry name" value="PUA_2"/>
    <property type="match status" value="1"/>
</dbReference>
<dbReference type="InterPro" id="IPR002650">
    <property type="entry name" value="Sulphate_adenylyltransferase"/>
</dbReference>
<dbReference type="Proteomes" id="UP001491310">
    <property type="component" value="Unassembled WGS sequence"/>
</dbReference>
<evidence type="ECO:0000256" key="1">
    <source>
        <dbReference type="ARBA" id="ARBA00005048"/>
    </source>
</evidence>
<evidence type="ECO:0000256" key="7">
    <source>
        <dbReference type="ARBA" id="ARBA00031812"/>
    </source>
</evidence>
<feature type="domain" description="Sulphate adenylyltransferase catalytic" evidence="10">
    <location>
        <begin position="180"/>
        <end position="393"/>
    </location>
</feature>
<feature type="domain" description="ATP-sulfurylase PUA-like" evidence="11">
    <location>
        <begin position="21"/>
        <end position="171"/>
    </location>
</feature>
<evidence type="ECO:0000256" key="3">
    <source>
        <dbReference type="ARBA" id="ARBA00022679"/>
    </source>
</evidence>
<dbReference type="InterPro" id="IPR024951">
    <property type="entry name" value="Sulfurylase_cat_dom"/>
</dbReference>
<dbReference type="InterPro" id="IPR015947">
    <property type="entry name" value="PUA-like_sf"/>
</dbReference>
<dbReference type="EC" id="2.7.7.4" evidence="2"/>
<keyword evidence="13" id="KW-1185">Reference proteome</keyword>
<keyword evidence="3" id="KW-0808">Transferase</keyword>
<dbReference type="PANTHER" id="PTHR43509:SF1">
    <property type="entry name" value="SULFATE ADENYLYLTRANSFERASE"/>
    <property type="match status" value="1"/>
</dbReference>
<dbReference type="SUPFAM" id="SSF52374">
    <property type="entry name" value="Nucleotidylyl transferase"/>
    <property type="match status" value="1"/>
</dbReference>
<dbReference type="Gene3D" id="3.10.400.10">
    <property type="entry name" value="Sulfate adenylyltransferase"/>
    <property type="match status" value="1"/>
</dbReference>
<evidence type="ECO:0000313" key="12">
    <source>
        <dbReference type="EMBL" id="KAK9908435.1"/>
    </source>
</evidence>
<accession>A0ABR2YN18</accession>
<dbReference type="PANTHER" id="PTHR43509">
    <property type="match status" value="1"/>
</dbReference>
<evidence type="ECO:0000256" key="5">
    <source>
        <dbReference type="ARBA" id="ARBA00022741"/>
    </source>
</evidence>
<dbReference type="Gene3D" id="3.40.50.620">
    <property type="entry name" value="HUPs"/>
    <property type="match status" value="1"/>
</dbReference>
<evidence type="ECO:0000256" key="6">
    <source>
        <dbReference type="ARBA" id="ARBA00022840"/>
    </source>
</evidence>
<comment type="pathway">
    <text evidence="1">Sulfur metabolism; hydrogen sulfide biosynthesis; sulfite from sulfate: step 1/3.</text>
</comment>
<evidence type="ECO:0000256" key="2">
    <source>
        <dbReference type="ARBA" id="ARBA00012391"/>
    </source>
</evidence>
<keyword evidence="4" id="KW-0548">Nucleotidyltransferase</keyword>
<comment type="caution">
    <text evidence="12">The sequence shown here is derived from an EMBL/GenBank/DDBJ whole genome shotgun (WGS) entry which is preliminary data.</text>
</comment>
<evidence type="ECO:0000256" key="8">
    <source>
        <dbReference type="ARBA" id="ARBA00037980"/>
    </source>
</evidence>
<organism evidence="12 13">
    <name type="scientific">Coccomyxa subellipsoidea</name>
    <dbReference type="NCBI Taxonomy" id="248742"/>
    <lineage>
        <taxon>Eukaryota</taxon>
        <taxon>Viridiplantae</taxon>
        <taxon>Chlorophyta</taxon>
        <taxon>core chlorophytes</taxon>
        <taxon>Trebouxiophyceae</taxon>
        <taxon>Trebouxiophyceae incertae sedis</taxon>
        <taxon>Coccomyxaceae</taxon>
        <taxon>Coccomyxa</taxon>
    </lineage>
</organism>
<dbReference type="EMBL" id="JALJOT010000008">
    <property type="protein sequence ID" value="KAK9908435.1"/>
    <property type="molecule type" value="Genomic_DNA"/>
</dbReference>